<dbReference type="Pfam" id="PF04381">
    <property type="entry name" value="RdgC"/>
    <property type="match status" value="1"/>
</dbReference>
<evidence type="ECO:0000313" key="9">
    <source>
        <dbReference type="Proteomes" id="UP001595693"/>
    </source>
</evidence>
<dbReference type="RefSeq" id="WP_377808494.1">
    <property type="nucleotide sequence ID" value="NZ_JBHSAJ010000124.1"/>
</dbReference>
<evidence type="ECO:0000256" key="1">
    <source>
        <dbReference type="ARBA" id="ARBA00008761"/>
    </source>
</evidence>
<comment type="caution">
    <text evidence="8">The sequence shown here is derived from an EMBL/GenBank/DDBJ whole genome shotgun (WGS) entry which is preliminary data.</text>
</comment>
<dbReference type="InterPro" id="IPR010095">
    <property type="entry name" value="Cas12f1-like_TNB"/>
</dbReference>
<keyword evidence="9" id="KW-1185">Reference proteome</keyword>
<dbReference type="InterPro" id="IPR007476">
    <property type="entry name" value="RdgC"/>
</dbReference>
<dbReference type="Proteomes" id="UP001595693">
    <property type="component" value="Unassembled WGS sequence"/>
</dbReference>
<evidence type="ECO:0000256" key="2">
    <source>
        <dbReference type="ARBA" id="ARBA00011044"/>
    </source>
</evidence>
<evidence type="ECO:0000256" key="5">
    <source>
        <dbReference type="ARBA" id="ARBA00023172"/>
    </source>
</evidence>
<dbReference type="GO" id="GO:0004519">
    <property type="term" value="F:endonuclease activity"/>
    <property type="evidence" value="ECO:0007669"/>
    <property type="project" value="UniProtKB-KW"/>
</dbReference>
<feature type="domain" description="Cas12f1-like TNB" evidence="7">
    <location>
        <begin position="273"/>
        <end position="344"/>
    </location>
</feature>
<gene>
    <name evidence="8" type="ORF">ACFOW3_24575</name>
</gene>
<name>A0ABV8DI88_9BURK</name>
<evidence type="ECO:0000259" key="7">
    <source>
        <dbReference type="Pfam" id="PF07282"/>
    </source>
</evidence>
<organism evidence="8 9">
    <name type="scientific">Acidovorax facilis</name>
    <dbReference type="NCBI Taxonomy" id="12917"/>
    <lineage>
        <taxon>Bacteria</taxon>
        <taxon>Pseudomonadati</taxon>
        <taxon>Pseudomonadota</taxon>
        <taxon>Betaproteobacteria</taxon>
        <taxon>Burkholderiales</taxon>
        <taxon>Comamonadaceae</taxon>
        <taxon>Acidovorax</taxon>
    </lineage>
</organism>
<dbReference type="InterPro" id="IPR051399">
    <property type="entry name" value="RNA-guided_DNA_endo/Transpos"/>
</dbReference>
<dbReference type="NCBIfam" id="NF040570">
    <property type="entry name" value="guided_TnpB"/>
    <property type="match status" value="1"/>
</dbReference>
<keyword evidence="8" id="KW-0255">Endonuclease</keyword>
<evidence type="ECO:0000256" key="4">
    <source>
        <dbReference type="ARBA" id="ARBA00023125"/>
    </source>
</evidence>
<reference evidence="9" key="1">
    <citation type="journal article" date="2019" name="Int. J. Syst. Evol. Microbiol.">
        <title>The Global Catalogue of Microorganisms (GCM) 10K type strain sequencing project: providing services to taxonomists for standard genome sequencing and annotation.</title>
        <authorList>
            <consortium name="The Broad Institute Genomics Platform"/>
            <consortium name="The Broad Institute Genome Sequencing Center for Infectious Disease"/>
            <person name="Wu L."/>
            <person name="Ma J."/>
        </authorList>
    </citation>
    <scope>NUCLEOTIDE SEQUENCE [LARGE SCALE GENOMIC DNA]</scope>
    <source>
        <strain evidence="9">CCUG 2113</strain>
    </source>
</reference>
<protein>
    <submittedName>
        <fullName evidence="8">RNA-guided endonuclease TnpB family protein</fullName>
    </submittedName>
</protein>
<keyword evidence="8" id="KW-0540">Nuclease</keyword>
<dbReference type="InterPro" id="IPR001959">
    <property type="entry name" value="Transposase"/>
</dbReference>
<keyword evidence="8" id="KW-0378">Hydrolase</keyword>
<dbReference type="NCBIfam" id="TIGR01766">
    <property type="entry name" value="IS200/IS605 family accessory protein TnpB-like domain"/>
    <property type="match status" value="1"/>
</dbReference>
<dbReference type="EMBL" id="JBHSAJ010000124">
    <property type="protein sequence ID" value="MFC3937809.1"/>
    <property type="molecule type" value="Genomic_DNA"/>
</dbReference>
<dbReference type="Pfam" id="PF07282">
    <property type="entry name" value="Cas12f1-like_TNB"/>
    <property type="match status" value="1"/>
</dbReference>
<dbReference type="PANTHER" id="PTHR30405">
    <property type="entry name" value="TRANSPOSASE"/>
    <property type="match status" value="1"/>
</dbReference>
<dbReference type="Pfam" id="PF01385">
    <property type="entry name" value="OrfB_IS605"/>
    <property type="match status" value="1"/>
</dbReference>
<accession>A0ABV8DI88</accession>
<keyword evidence="4" id="KW-0238">DNA-binding</keyword>
<sequence>MHDMNCTKTLRLRIKDKHARVLSAMARDVNQVWNFCNETSHRAIRERRQWLSGYDLQKLTNGFSKCDGVLIGSPTVQQVCEEYAKARKQFKRAKLRWRVSNHQSSKFSLGWVPFKARALQYKVGQIVFAGQKFSLWDSYGLAGYELRAGSFSEDSRGRWYLNVVVKVHAQASTATACVGIDLGLKETAVASTGERIEGRFYRKLEAQLGIAQRACKKQRVKAIHAKIQNQRKDMLHKFSTDLVRNNAAIFVGDVASGRLVKTKMAKSTLDAGWASLKTMLEYKGQQAGIVFEVVNESYTTQTCSCCGSIPASSPKGRAGLRIREWTCSNCGAAHDRDVNAARNILAAGHRRLAVGIPVLEGGEDVKWDDRVSLVLTDKLQLRKVDYLDTVFDGRVGDRGVFDADFAIATGEIERLVPDLVQALGGELASASR</sequence>
<evidence type="ECO:0000259" key="6">
    <source>
        <dbReference type="Pfam" id="PF01385"/>
    </source>
</evidence>
<keyword evidence="5" id="KW-0233">DNA recombination</keyword>
<proteinExistence type="inferred from homology"/>
<feature type="domain" description="Probable transposase IS891/IS1136/IS1341" evidence="6">
    <location>
        <begin position="165"/>
        <end position="261"/>
    </location>
</feature>
<keyword evidence="3" id="KW-0815">Transposition</keyword>
<comment type="similarity">
    <text evidence="1">In the C-terminal section; belongs to the transposase 35 family.</text>
</comment>
<comment type="similarity">
    <text evidence="2">In the N-terminal section; belongs to the transposase 2 family.</text>
</comment>
<dbReference type="PANTHER" id="PTHR30405:SF25">
    <property type="entry name" value="RNA-GUIDED DNA ENDONUCLEASE INSQ-RELATED"/>
    <property type="match status" value="1"/>
</dbReference>
<evidence type="ECO:0000256" key="3">
    <source>
        <dbReference type="ARBA" id="ARBA00022578"/>
    </source>
</evidence>
<evidence type="ECO:0000313" key="8">
    <source>
        <dbReference type="EMBL" id="MFC3937809.1"/>
    </source>
</evidence>